<dbReference type="PANTHER" id="PTHR12428:SF65">
    <property type="entry name" value="CYTOCHROME C OXIDASE ASSEMBLY PROTEIN COX18, MITOCHONDRIAL"/>
    <property type="match status" value="1"/>
</dbReference>
<comment type="similarity">
    <text evidence="9">Belongs to the OXA1/ALB3/YidC family.</text>
</comment>
<evidence type="ECO:0000256" key="1">
    <source>
        <dbReference type="ARBA" id="ARBA00004651"/>
    </source>
</evidence>
<evidence type="ECO:0000256" key="3">
    <source>
        <dbReference type="ARBA" id="ARBA00022475"/>
    </source>
</evidence>
<name>A0A6L5XW55_9FIRM</name>
<evidence type="ECO:0000256" key="4">
    <source>
        <dbReference type="ARBA" id="ARBA00022692"/>
    </source>
</evidence>
<evidence type="ECO:0000256" key="10">
    <source>
        <dbReference type="SAM" id="MobiDB-lite"/>
    </source>
</evidence>
<proteinExistence type="inferred from homology"/>
<dbReference type="Pfam" id="PF02096">
    <property type="entry name" value="60KD_IMP"/>
    <property type="match status" value="1"/>
</dbReference>
<dbReference type="Proteomes" id="UP000482209">
    <property type="component" value="Unassembled WGS sequence"/>
</dbReference>
<evidence type="ECO:0000256" key="11">
    <source>
        <dbReference type="SAM" id="Phobius"/>
    </source>
</evidence>
<dbReference type="GO" id="GO:0005886">
    <property type="term" value="C:plasma membrane"/>
    <property type="evidence" value="ECO:0007669"/>
    <property type="project" value="UniProtKB-SubCell"/>
</dbReference>
<dbReference type="GO" id="GO:0015031">
    <property type="term" value="P:protein transport"/>
    <property type="evidence" value="ECO:0007669"/>
    <property type="project" value="UniProtKB-KW"/>
</dbReference>
<feature type="transmembrane region" description="Helical" evidence="11">
    <location>
        <begin position="254"/>
        <end position="276"/>
    </location>
</feature>
<feature type="compositionally biased region" description="Basic and acidic residues" evidence="10">
    <location>
        <begin position="372"/>
        <end position="382"/>
    </location>
</feature>
<feature type="transmembrane region" description="Helical" evidence="11">
    <location>
        <begin position="296"/>
        <end position="319"/>
    </location>
</feature>
<sequence length="422" mass="47237">MFNVFLTQHDGFILGPIAKLLGLILNAIFDFLAHFGIENAGLCIIVFTFLVNALMIPLTMKQQKFTKLSSKMNPEIMKVQEKYKGKKDEASLRKQQLEMQAIYEKYGANPTSGCLPMLITFPIMFALYRVIYNIPAYVGSIKALYENIAVKMLDTDYLSIMTDYAHKFTNLNVSKWGDISSSISTDHLIDIMSQFKAADWSDLLSNNTFSSIADVIQTNSDRIMHINNFGFGVNIAETPWQQIASSAVPTITKILYILIPVLAIVTQMLQTKLMMANTPQADANNPTAATMKSMNTIMPLMSGAFCLTLPVGVGIYWIAGAVFRSIQQVFVNRYMERMDVDELIEKNKEKQKKKKEKLGIDPNVSMEELAKTRTSSIKDKAKTGASGDESYKNNITQSSYKSGSIAANAHMLDRNRGDKEEK</sequence>
<feature type="transmembrane region" description="Helical" evidence="11">
    <location>
        <begin position="39"/>
        <end position="60"/>
    </location>
</feature>
<dbReference type="InterPro" id="IPR001708">
    <property type="entry name" value="YidC/ALB3/OXA1/COX18"/>
</dbReference>
<feature type="region of interest" description="Disordered" evidence="10">
    <location>
        <begin position="372"/>
        <end position="396"/>
    </location>
</feature>
<dbReference type="EMBL" id="VUMT01000003">
    <property type="protein sequence ID" value="MSS62962.1"/>
    <property type="molecule type" value="Genomic_DNA"/>
</dbReference>
<evidence type="ECO:0000256" key="6">
    <source>
        <dbReference type="ARBA" id="ARBA00022989"/>
    </source>
</evidence>
<keyword evidence="2" id="KW-0813">Transport</keyword>
<reference evidence="13 14" key="1">
    <citation type="submission" date="2019-08" db="EMBL/GenBank/DDBJ databases">
        <title>In-depth cultivation of the pig gut microbiome towards novel bacterial diversity and tailored functional studies.</title>
        <authorList>
            <person name="Wylensek D."/>
            <person name="Hitch T.C.A."/>
            <person name="Clavel T."/>
        </authorList>
    </citation>
    <scope>NUCLEOTIDE SEQUENCE [LARGE SCALE GENOMIC DNA]</scope>
    <source>
        <strain evidence="13 14">WCA-693-APC-MOT-I</strain>
    </source>
</reference>
<dbReference type="AlphaFoldDB" id="A0A6L5XW55"/>
<dbReference type="InterPro" id="IPR047196">
    <property type="entry name" value="YidC_ALB_C"/>
</dbReference>
<dbReference type="InterPro" id="IPR028055">
    <property type="entry name" value="YidC/Oxa/ALB_C"/>
</dbReference>
<evidence type="ECO:0000256" key="5">
    <source>
        <dbReference type="ARBA" id="ARBA00022927"/>
    </source>
</evidence>
<keyword evidence="3" id="KW-1003">Cell membrane</keyword>
<keyword evidence="5" id="KW-0653">Protein transport</keyword>
<keyword evidence="14" id="KW-1185">Reference proteome</keyword>
<evidence type="ECO:0000313" key="13">
    <source>
        <dbReference type="EMBL" id="MSS62962.1"/>
    </source>
</evidence>
<keyword evidence="6 11" id="KW-1133">Transmembrane helix</keyword>
<comment type="caution">
    <text evidence="13">The sequence shown here is derived from an EMBL/GenBank/DDBJ whole genome shotgun (WGS) entry which is preliminary data.</text>
</comment>
<evidence type="ECO:0000256" key="7">
    <source>
        <dbReference type="ARBA" id="ARBA00023136"/>
    </source>
</evidence>
<evidence type="ECO:0000259" key="12">
    <source>
        <dbReference type="Pfam" id="PF02096"/>
    </source>
</evidence>
<dbReference type="GO" id="GO:0032977">
    <property type="term" value="F:membrane insertase activity"/>
    <property type="evidence" value="ECO:0007669"/>
    <property type="project" value="InterPro"/>
</dbReference>
<dbReference type="CDD" id="cd20070">
    <property type="entry name" value="5TM_YidC_Alb3"/>
    <property type="match status" value="1"/>
</dbReference>
<evidence type="ECO:0000313" key="14">
    <source>
        <dbReference type="Proteomes" id="UP000482209"/>
    </source>
</evidence>
<gene>
    <name evidence="13" type="ORF">FYJ58_03605</name>
</gene>
<feature type="domain" description="Membrane insertase YidC/Oxa/ALB C-terminal" evidence="12">
    <location>
        <begin position="41"/>
        <end position="333"/>
    </location>
</feature>
<keyword evidence="4 9" id="KW-0812">Transmembrane</keyword>
<evidence type="ECO:0000256" key="8">
    <source>
        <dbReference type="ARBA" id="ARBA00023186"/>
    </source>
</evidence>
<keyword evidence="8" id="KW-0143">Chaperone</keyword>
<organism evidence="13 14">
    <name type="scientific">Velocimicrobium porci</name>
    <dbReference type="NCBI Taxonomy" id="2606634"/>
    <lineage>
        <taxon>Bacteria</taxon>
        <taxon>Bacillati</taxon>
        <taxon>Bacillota</taxon>
        <taxon>Clostridia</taxon>
        <taxon>Lachnospirales</taxon>
        <taxon>Lachnospiraceae</taxon>
        <taxon>Velocimicrobium</taxon>
    </lineage>
</organism>
<evidence type="ECO:0000256" key="2">
    <source>
        <dbReference type="ARBA" id="ARBA00022448"/>
    </source>
</evidence>
<feature type="transmembrane region" description="Helical" evidence="11">
    <location>
        <begin position="12"/>
        <end position="33"/>
    </location>
</feature>
<dbReference type="NCBIfam" id="TIGR03592">
    <property type="entry name" value="yidC_oxa1_cterm"/>
    <property type="match status" value="1"/>
</dbReference>
<dbReference type="RefSeq" id="WP_154517338.1">
    <property type="nucleotide sequence ID" value="NZ_VUMT01000003.1"/>
</dbReference>
<protein>
    <submittedName>
        <fullName evidence="13">YidC/Oxa1 family membrane protein insertase</fullName>
    </submittedName>
</protein>
<accession>A0A6L5XW55</accession>
<keyword evidence="7 11" id="KW-0472">Membrane</keyword>
<comment type="subcellular location">
    <subcellularLocation>
        <location evidence="1">Cell membrane</location>
        <topology evidence="1">Multi-pass membrane protein</topology>
    </subcellularLocation>
    <subcellularLocation>
        <location evidence="9">Membrane</location>
        <topology evidence="9">Multi-pass membrane protein</topology>
    </subcellularLocation>
</comment>
<dbReference type="GO" id="GO:0051205">
    <property type="term" value="P:protein insertion into membrane"/>
    <property type="evidence" value="ECO:0007669"/>
    <property type="project" value="TreeGrafter"/>
</dbReference>
<evidence type="ECO:0000256" key="9">
    <source>
        <dbReference type="RuleBase" id="RU003945"/>
    </source>
</evidence>
<dbReference type="PANTHER" id="PTHR12428">
    <property type="entry name" value="OXA1"/>
    <property type="match status" value="1"/>
</dbReference>